<reference evidence="2" key="1">
    <citation type="submission" date="2015-04" db="UniProtKB">
        <authorList>
            <consortium name="EnsemblPlants"/>
        </authorList>
    </citation>
    <scope>IDENTIFICATION</scope>
</reference>
<protein>
    <submittedName>
        <fullName evidence="2">Uncharacterized protein</fullName>
    </submittedName>
</protein>
<evidence type="ECO:0000256" key="1">
    <source>
        <dbReference type="SAM" id="MobiDB-lite"/>
    </source>
</evidence>
<dbReference type="EnsemblPlants" id="OGLUM05G18770.1">
    <property type="protein sequence ID" value="OGLUM05G18770.1"/>
    <property type="gene ID" value="OGLUM05G18770"/>
</dbReference>
<dbReference type="Proteomes" id="UP000026961">
    <property type="component" value="Chromosome 5"/>
</dbReference>
<feature type="compositionally biased region" description="Pro residues" evidence="1">
    <location>
        <begin position="31"/>
        <end position="43"/>
    </location>
</feature>
<feature type="region of interest" description="Disordered" evidence="1">
    <location>
        <begin position="29"/>
        <end position="60"/>
    </location>
</feature>
<dbReference type="AlphaFoldDB" id="A0A0D9ZZM7"/>
<organism evidence="2">
    <name type="scientific">Oryza glumipatula</name>
    <dbReference type="NCBI Taxonomy" id="40148"/>
    <lineage>
        <taxon>Eukaryota</taxon>
        <taxon>Viridiplantae</taxon>
        <taxon>Streptophyta</taxon>
        <taxon>Embryophyta</taxon>
        <taxon>Tracheophyta</taxon>
        <taxon>Spermatophyta</taxon>
        <taxon>Magnoliopsida</taxon>
        <taxon>Liliopsida</taxon>
        <taxon>Poales</taxon>
        <taxon>Poaceae</taxon>
        <taxon>BOP clade</taxon>
        <taxon>Oryzoideae</taxon>
        <taxon>Oryzeae</taxon>
        <taxon>Oryzinae</taxon>
        <taxon>Oryza</taxon>
    </lineage>
</organism>
<evidence type="ECO:0000313" key="3">
    <source>
        <dbReference type="Proteomes" id="UP000026961"/>
    </source>
</evidence>
<sequence>MDSCVFVYRFTPTLPARSLLKPLLSQLLPPSLQPKPPSPPSLPPLDASHRHRRSCCPQAD</sequence>
<name>A0A0D9ZZM7_9ORYZ</name>
<dbReference type="Gramene" id="OGLUM05G18770.1">
    <property type="protein sequence ID" value="OGLUM05G18770.1"/>
    <property type="gene ID" value="OGLUM05G18770"/>
</dbReference>
<proteinExistence type="predicted"/>
<evidence type="ECO:0000313" key="2">
    <source>
        <dbReference type="EnsemblPlants" id="OGLUM05G18770.1"/>
    </source>
</evidence>
<keyword evidence="3" id="KW-1185">Reference proteome</keyword>
<accession>A0A0D9ZZM7</accession>
<dbReference type="HOGENOM" id="CLU_2945478_0_0_1"/>
<reference evidence="2" key="2">
    <citation type="submission" date="2018-05" db="EMBL/GenBank/DDBJ databases">
        <title>OgluRS3 (Oryza glumaepatula Reference Sequence Version 3).</title>
        <authorList>
            <person name="Zhang J."/>
            <person name="Kudrna D."/>
            <person name="Lee S."/>
            <person name="Talag J."/>
            <person name="Welchert J."/>
            <person name="Wing R.A."/>
        </authorList>
    </citation>
    <scope>NUCLEOTIDE SEQUENCE [LARGE SCALE GENOMIC DNA]</scope>
</reference>